<proteinExistence type="predicted"/>
<protein>
    <submittedName>
        <fullName evidence="1">Uncharacterized protein</fullName>
    </submittedName>
</protein>
<evidence type="ECO:0000313" key="2">
    <source>
        <dbReference type="Proteomes" id="UP001177021"/>
    </source>
</evidence>
<sequence length="140" mass="15804">MQEWYLFMEGFTRLWRGTNAGLALAVLTVGIYLPCYDIFRNWFEEDTSKSAPTASPYVPLLAGSLARSLACATCYPIELLRTHMQYKVIMSCGPTLEPGSCQSLNLNFQPKPYTRDQVNEDDVADDNDDMSDDGEELDQE</sequence>
<evidence type="ECO:0000313" key="1">
    <source>
        <dbReference type="EMBL" id="CAJ2668716.1"/>
    </source>
</evidence>
<gene>
    <name evidence="1" type="ORF">MILVUS5_LOCUS33067</name>
</gene>
<reference evidence="1" key="1">
    <citation type="submission" date="2023-10" db="EMBL/GenBank/DDBJ databases">
        <authorList>
            <person name="Rodriguez Cubillos JULIANA M."/>
            <person name="De Vega J."/>
        </authorList>
    </citation>
    <scope>NUCLEOTIDE SEQUENCE</scope>
</reference>
<dbReference type="Proteomes" id="UP001177021">
    <property type="component" value="Unassembled WGS sequence"/>
</dbReference>
<comment type="caution">
    <text evidence="1">The sequence shown here is derived from an EMBL/GenBank/DDBJ whole genome shotgun (WGS) entry which is preliminary data.</text>
</comment>
<name>A0ACB0LJY2_TRIPR</name>
<dbReference type="EMBL" id="CASHSV030000513">
    <property type="protein sequence ID" value="CAJ2668716.1"/>
    <property type="molecule type" value="Genomic_DNA"/>
</dbReference>
<keyword evidence="2" id="KW-1185">Reference proteome</keyword>
<organism evidence="1 2">
    <name type="scientific">Trifolium pratense</name>
    <name type="common">Red clover</name>
    <dbReference type="NCBI Taxonomy" id="57577"/>
    <lineage>
        <taxon>Eukaryota</taxon>
        <taxon>Viridiplantae</taxon>
        <taxon>Streptophyta</taxon>
        <taxon>Embryophyta</taxon>
        <taxon>Tracheophyta</taxon>
        <taxon>Spermatophyta</taxon>
        <taxon>Magnoliopsida</taxon>
        <taxon>eudicotyledons</taxon>
        <taxon>Gunneridae</taxon>
        <taxon>Pentapetalae</taxon>
        <taxon>rosids</taxon>
        <taxon>fabids</taxon>
        <taxon>Fabales</taxon>
        <taxon>Fabaceae</taxon>
        <taxon>Papilionoideae</taxon>
        <taxon>50 kb inversion clade</taxon>
        <taxon>NPAAA clade</taxon>
        <taxon>Hologalegina</taxon>
        <taxon>IRL clade</taxon>
        <taxon>Trifolieae</taxon>
        <taxon>Trifolium</taxon>
    </lineage>
</organism>
<accession>A0ACB0LJY2</accession>